<protein>
    <submittedName>
        <fullName evidence="1">Uncharacterized protein</fullName>
    </submittedName>
</protein>
<organism evidence="1 2">
    <name type="scientific">Phytophthora megakarya</name>
    <dbReference type="NCBI Taxonomy" id="4795"/>
    <lineage>
        <taxon>Eukaryota</taxon>
        <taxon>Sar</taxon>
        <taxon>Stramenopiles</taxon>
        <taxon>Oomycota</taxon>
        <taxon>Peronosporomycetes</taxon>
        <taxon>Peronosporales</taxon>
        <taxon>Peronosporaceae</taxon>
        <taxon>Phytophthora</taxon>
    </lineage>
</organism>
<dbReference type="EMBL" id="NBNE01011398">
    <property type="protein sequence ID" value="OWY96622.1"/>
    <property type="molecule type" value="Genomic_DNA"/>
</dbReference>
<comment type="caution">
    <text evidence="1">The sequence shown here is derived from an EMBL/GenBank/DDBJ whole genome shotgun (WGS) entry which is preliminary data.</text>
</comment>
<sequence length="88" mass="9697">MSSKGDGCFSGLYAGETGWMCVQPSDTGVLMEICVQQAPMRFGPNQHEPVMSKIYDLLSDSLEADKMEMTRCMERLLIDDIVTGISAE</sequence>
<dbReference type="Proteomes" id="UP000198211">
    <property type="component" value="Unassembled WGS sequence"/>
</dbReference>
<reference evidence="2" key="1">
    <citation type="submission" date="2017-03" db="EMBL/GenBank/DDBJ databases">
        <title>Phytopthora megakarya and P. palmivora, two closely related causual agents of cacao black pod achieved similar genome size and gene model numbers by different mechanisms.</title>
        <authorList>
            <person name="Ali S."/>
            <person name="Shao J."/>
            <person name="Larry D.J."/>
            <person name="Kronmiller B."/>
            <person name="Shen D."/>
            <person name="Strem M.D."/>
            <person name="Melnick R.L."/>
            <person name="Guiltinan M.J."/>
            <person name="Tyler B.M."/>
            <person name="Meinhardt L.W."/>
            <person name="Bailey B.A."/>
        </authorList>
    </citation>
    <scope>NUCLEOTIDE SEQUENCE [LARGE SCALE GENOMIC DNA]</scope>
    <source>
        <strain evidence="2">zdho120</strain>
    </source>
</reference>
<dbReference type="AlphaFoldDB" id="A0A225UUK9"/>
<name>A0A225UUK9_9STRA</name>
<accession>A0A225UUK9</accession>
<gene>
    <name evidence="1" type="ORF">PHMEG_00033067</name>
</gene>
<dbReference type="OrthoDB" id="106086at2759"/>
<keyword evidence="2" id="KW-1185">Reference proteome</keyword>
<proteinExistence type="predicted"/>
<evidence type="ECO:0000313" key="2">
    <source>
        <dbReference type="Proteomes" id="UP000198211"/>
    </source>
</evidence>
<evidence type="ECO:0000313" key="1">
    <source>
        <dbReference type="EMBL" id="OWY96622.1"/>
    </source>
</evidence>